<feature type="region of interest" description="Disordered" evidence="1">
    <location>
        <begin position="1"/>
        <end position="24"/>
    </location>
</feature>
<comment type="caution">
    <text evidence="3">The sequence shown here is derived from an EMBL/GenBank/DDBJ whole genome shotgun (WGS) entry which is preliminary data.</text>
</comment>
<evidence type="ECO:0000256" key="1">
    <source>
        <dbReference type="SAM" id="MobiDB-lite"/>
    </source>
</evidence>
<evidence type="ECO:0000313" key="4">
    <source>
        <dbReference type="Proteomes" id="UP000191285"/>
    </source>
</evidence>
<feature type="compositionally biased region" description="Acidic residues" evidence="1">
    <location>
        <begin position="199"/>
        <end position="209"/>
    </location>
</feature>
<name>A0A1V6TPA8_9EURO</name>
<evidence type="ECO:0000313" key="3">
    <source>
        <dbReference type="EMBL" id="OQE27393.1"/>
    </source>
</evidence>
<organism evidence="3 4">
    <name type="scientific">Penicillium steckii</name>
    <dbReference type="NCBI Taxonomy" id="303698"/>
    <lineage>
        <taxon>Eukaryota</taxon>
        <taxon>Fungi</taxon>
        <taxon>Dikarya</taxon>
        <taxon>Ascomycota</taxon>
        <taxon>Pezizomycotina</taxon>
        <taxon>Eurotiomycetes</taxon>
        <taxon>Eurotiomycetidae</taxon>
        <taxon>Eurotiales</taxon>
        <taxon>Aspergillaceae</taxon>
        <taxon>Penicillium</taxon>
    </lineage>
</organism>
<dbReference type="EMBL" id="MLKD01000004">
    <property type="protein sequence ID" value="OQE27393.1"/>
    <property type="molecule type" value="Genomic_DNA"/>
</dbReference>
<accession>A0A1V6TPA8</accession>
<reference evidence="4" key="1">
    <citation type="journal article" date="2017" name="Nat. Microbiol.">
        <title>Global analysis of biosynthetic gene clusters reveals vast potential of secondary metabolite production in Penicillium species.</title>
        <authorList>
            <person name="Nielsen J.C."/>
            <person name="Grijseels S."/>
            <person name="Prigent S."/>
            <person name="Ji B."/>
            <person name="Dainat J."/>
            <person name="Nielsen K.F."/>
            <person name="Frisvad J.C."/>
            <person name="Workman M."/>
            <person name="Nielsen J."/>
        </authorList>
    </citation>
    <scope>NUCLEOTIDE SEQUENCE [LARGE SCALE GENOMIC DNA]</scope>
    <source>
        <strain evidence="4">IBT 24891</strain>
    </source>
</reference>
<evidence type="ECO:0000259" key="2">
    <source>
        <dbReference type="Pfam" id="PF07000"/>
    </source>
</evidence>
<dbReference type="Pfam" id="PF07000">
    <property type="entry name" value="DUF1308"/>
    <property type="match status" value="1"/>
</dbReference>
<protein>
    <recommendedName>
        <fullName evidence="2">DUF1308 domain-containing protein</fullName>
    </recommendedName>
</protein>
<gene>
    <name evidence="3" type="ORF">PENSTE_c004G01133</name>
</gene>
<dbReference type="InterPro" id="IPR010733">
    <property type="entry name" value="DUF1308"/>
</dbReference>
<feature type="region of interest" description="Disordered" evidence="1">
    <location>
        <begin position="199"/>
        <end position="235"/>
    </location>
</feature>
<feature type="domain" description="DUF1308" evidence="2">
    <location>
        <begin position="322"/>
        <end position="413"/>
    </location>
</feature>
<dbReference type="OrthoDB" id="441890at2759"/>
<dbReference type="STRING" id="303698.A0A1V6TPA8"/>
<dbReference type="AlphaFoldDB" id="A0A1V6TPA8"/>
<proteinExistence type="predicted"/>
<dbReference type="Proteomes" id="UP000191285">
    <property type="component" value="Unassembled WGS sequence"/>
</dbReference>
<dbReference type="PANTHER" id="PTHR13379:SF0">
    <property type="entry name" value="UPF0415 PROTEIN C7ORF25"/>
    <property type="match status" value="1"/>
</dbReference>
<keyword evidence="4" id="KW-1185">Reference proteome</keyword>
<sequence length="551" mass="61903">MADVNPPLSQSQIPPHQEPSGKASAELHGKCLNLLGEIDELQSLLNKTLRNPQLVEVRQFRSNVNSEFRMLQRLEEQMRASNDSNGGELTSDAENKFIHALRSSNLPFYQAVWNIARGSCSGLVAMGKRFYWDRAAQPLEDKIKQNGEGSWEKKRPSKKKSKGVFVDIVADDGDEWVKVSTISESRVLFDMAKKGWEKDSEDEFSDEDGDGPRKRTVLRNFNGENPKEDSDDEDDDELELIKLARDLRKAADASRVRYKHPRLRIVLPKIEEGSVDEIDDVLTEMRSYGIKVECQGSQPASTTQPELARLLPQPFKNFTSAVNIDCTLLLAIVSDLSHFEEIPIMPHLHRAIVRQIEVEKEQPLLPTELWPAMGNRELLCTKEAAKRMCEIVNTIGTETEKQRMELVMGNTSASQLDQESTIQKFQSLSDWQVPRDWALPVRIVDAQPAIDAAKKEGKLPSVADEVARDLSDINNSVFMYGWATGLTTISSNRTIDKQIEVTIENSRKLDDDSLEGPQVWICDTARSLVGKDSRSGSAILPGMMGKDKDRG</sequence>
<dbReference type="PANTHER" id="PTHR13379">
    <property type="entry name" value="UNCHARACTERIZED DUF1308"/>
    <property type="match status" value="1"/>
</dbReference>